<proteinExistence type="predicted"/>
<dbReference type="NCBIfam" id="NF045639">
    <property type="entry name" value="GCX_COOH"/>
    <property type="match status" value="1"/>
</dbReference>
<gene>
    <name evidence="3" type="ORF">GCM10007424_27410</name>
</gene>
<comment type="caution">
    <text evidence="3">The sequence shown here is derived from an EMBL/GenBank/DDBJ whole genome shotgun (WGS) entry which is preliminary data.</text>
</comment>
<protein>
    <recommendedName>
        <fullName evidence="2">Secretion system C-terminal sorting domain-containing protein</fullName>
    </recommendedName>
</protein>
<dbReference type="Pfam" id="PF18962">
    <property type="entry name" value="Por_Secre_tail"/>
    <property type="match status" value="1"/>
</dbReference>
<evidence type="ECO:0000259" key="2">
    <source>
        <dbReference type="Pfam" id="PF18962"/>
    </source>
</evidence>
<dbReference type="InterPro" id="IPR026444">
    <property type="entry name" value="Secre_tail"/>
</dbReference>
<dbReference type="EMBL" id="BMJE01000009">
    <property type="protein sequence ID" value="GGB85863.1"/>
    <property type="molecule type" value="Genomic_DNA"/>
</dbReference>
<keyword evidence="4" id="KW-1185">Reference proteome</keyword>
<evidence type="ECO:0000256" key="1">
    <source>
        <dbReference type="ARBA" id="ARBA00022729"/>
    </source>
</evidence>
<dbReference type="InterPro" id="IPR055015">
    <property type="entry name" value="GCX_COOH"/>
</dbReference>
<dbReference type="NCBIfam" id="TIGR04183">
    <property type="entry name" value="Por_Secre_tail"/>
    <property type="match status" value="1"/>
</dbReference>
<accession>A0ABQ1K7A9</accession>
<feature type="domain" description="Secretion system C-terminal sorting" evidence="2">
    <location>
        <begin position="321"/>
        <end position="394"/>
    </location>
</feature>
<evidence type="ECO:0000313" key="3">
    <source>
        <dbReference type="EMBL" id="GGB85863.1"/>
    </source>
</evidence>
<organism evidence="3 4">
    <name type="scientific">Flavobacterium suaedae</name>
    <dbReference type="NCBI Taxonomy" id="1767027"/>
    <lineage>
        <taxon>Bacteria</taxon>
        <taxon>Pseudomonadati</taxon>
        <taxon>Bacteroidota</taxon>
        <taxon>Flavobacteriia</taxon>
        <taxon>Flavobacteriales</taxon>
        <taxon>Flavobacteriaceae</taxon>
        <taxon>Flavobacterium</taxon>
    </lineage>
</organism>
<sequence>MGQNVYVCDNGGFESGNTTNYKFTTKGPIDEVYCTETIGTAYTATISLNDFTVPVTLVDNSNLSSGIYDPTLYADGVNIKRVNTGNYAIKLNDNNADKGLTSMSKIFTLDSEKVNFYYSIVTDHSSSNTNKESRFIARLYNASSLIYQECIIVENSNTLFSITSSKSLYTGWQCMEFDTSTPEFEEGDEITLELIVIDGGNGDYYTTVYIDDICDGCCPNCPTLNTDVGTNQVDLMQAVTCINAYNTIQSDATGAIYHAGEEVLLHDGFEALYGSTDHFYIEGCTDEYVYRQAATGSQDKDVKKPSNPNSNVVNGVQEFKVYPNPVQNELYITPATDMEIAKLSLYAIDGKMIMEYIPEIDSKAYTLNISSVTQGVYILTVETTSGEVISSKVVKN</sequence>
<evidence type="ECO:0000313" key="4">
    <source>
        <dbReference type="Proteomes" id="UP000615760"/>
    </source>
</evidence>
<dbReference type="Proteomes" id="UP000615760">
    <property type="component" value="Unassembled WGS sequence"/>
</dbReference>
<reference evidence="4" key="1">
    <citation type="journal article" date="2019" name="Int. J. Syst. Evol. Microbiol.">
        <title>The Global Catalogue of Microorganisms (GCM) 10K type strain sequencing project: providing services to taxonomists for standard genome sequencing and annotation.</title>
        <authorList>
            <consortium name="The Broad Institute Genomics Platform"/>
            <consortium name="The Broad Institute Genome Sequencing Center for Infectious Disease"/>
            <person name="Wu L."/>
            <person name="Ma J."/>
        </authorList>
    </citation>
    <scope>NUCLEOTIDE SEQUENCE [LARGE SCALE GENOMIC DNA]</scope>
    <source>
        <strain evidence="4">CGMCC 1.15461</strain>
    </source>
</reference>
<keyword evidence="1" id="KW-0732">Signal</keyword>
<name>A0ABQ1K7A9_9FLAO</name>